<dbReference type="PANTHER" id="PTHR33620">
    <property type="entry name" value="UREASE ACCESSORY PROTEIN F"/>
    <property type="match status" value="1"/>
</dbReference>
<gene>
    <name evidence="3" type="primary">ureF</name>
    <name evidence="4" type="ORF">SAMN04488128_101781</name>
</gene>
<organism evidence="4 5">
    <name type="scientific">Chitinophaga eiseniae</name>
    <dbReference type="NCBI Taxonomy" id="634771"/>
    <lineage>
        <taxon>Bacteria</taxon>
        <taxon>Pseudomonadati</taxon>
        <taxon>Bacteroidota</taxon>
        <taxon>Chitinophagia</taxon>
        <taxon>Chitinophagales</taxon>
        <taxon>Chitinophagaceae</taxon>
        <taxon>Chitinophaga</taxon>
    </lineage>
</organism>
<evidence type="ECO:0000256" key="1">
    <source>
        <dbReference type="ARBA" id="ARBA00022988"/>
    </source>
</evidence>
<keyword evidence="5" id="KW-1185">Reference proteome</keyword>
<evidence type="ECO:0000256" key="2">
    <source>
        <dbReference type="ARBA" id="ARBA00023186"/>
    </source>
</evidence>
<dbReference type="GO" id="GO:0016151">
    <property type="term" value="F:nickel cation binding"/>
    <property type="evidence" value="ECO:0007669"/>
    <property type="project" value="UniProtKB-UniRule"/>
</dbReference>
<dbReference type="AlphaFoldDB" id="A0A1T4LS57"/>
<keyword evidence="2 3" id="KW-0143">Chaperone</keyword>
<dbReference type="GO" id="GO:0005737">
    <property type="term" value="C:cytoplasm"/>
    <property type="evidence" value="ECO:0007669"/>
    <property type="project" value="UniProtKB-SubCell"/>
</dbReference>
<dbReference type="Gene3D" id="1.10.4190.10">
    <property type="entry name" value="Urease accessory protein UreF"/>
    <property type="match status" value="1"/>
</dbReference>
<evidence type="ECO:0000313" key="4">
    <source>
        <dbReference type="EMBL" id="SJZ57533.1"/>
    </source>
</evidence>
<comment type="subunit">
    <text evidence="3">UreD, UreF and UreG form a complex that acts as a GTP-hydrolysis-dependent molecular chaperone, activating the urease apoprotein by helping to assemble the nickel containing metallocenter of UreC. The UreE protein probably delivers the nickel.</text>
</comment>
<evidence type="ECO:0000313" key="5">
    <source>
        <dbReference type="Proteomes" id="UP000190367"/>
    </source>
</evidence>
<reference evidence="5" key="1">
    <citation type="submission" date="2017-02" db="EMBL/GenBank/DDBJ databases">
        <authorList>
            <person name="Varghese N."/>
            <person name="Submissions S."/>
        </authorList>
    </citation>
    <scope>NUCLEOTIDE SEQUENCE [LARGE SCALE GENOMIC DNA]</scope>
    <source>
        <strain evidence="5">DSM 22224</strain>
    </source>
</reference>
<dbReference type="InterPro" id="IPR002639">
    <property type="entry name" value="UreF"/>
</dbReference>
<name>A0A1T4LS57_9BACT</name>
<protein>
    <recommendedName>
        <fullName evidence="3">Urease accessory protein UreF</fullName>
    </recommendedName>
</protein>
<evidence type="ECO:0000256" key="3">
    <source>
        <dbReference type="HAMAP-Rule" id="MF_01385"/>
    </source>
</evidence>
<dbReference type="STRING" id="634771.SAMN04488128_101781"/>
<keyword evidence="1 3" id="KW-0996">Nickel insertion</keyword>
<dbReference type="EMBL" id="FUWZ01000001">
    <property type="protein sequence ID" value="SJZ57533.1"/>
    <property type="molecule type" value="Genomic_DNA"/>
</dbReference>
<comment type="similarity">
    <text evidence="3">Belongs to the UreF family.</text>
</comment>
<comment type="subcellular location">
    <subcellularLocation>
        <location evidence="3">Cytoplasm</location>
    </subcellularLocation>
</comment>
<keyword evidence="3" id="KW-0963">Cytoplasm</keyword>
<dbReference type="Pfam" id="PF01730">
    <property type="entry name" value="UreF"/>
    <property type="match status" value="1"/>
</dbReference>
<comment type="function">
    <text evidence="3">Required for maturation of urease via the functional incorporation of the urease nickel metallocenter.</text>
</comment>
<sequence length="237" mass="26079">MQQKNDNITTAHFLGSLLHLSDPTLPIGGYTHSNGLETYVQLGLVNNVSSAEMFVQHMLTNNLQYNDAAFVCLAYNAAAANDLTALLALDEEAAALKLPREIRQASQKLGVRLMKIFSRQQTYALAQQYEAATLAKKAEGHYSIAYGLYACLKGVPLPEALYAFYYNAAVGMVTNAVKLVPLGQLDGQDVLFRMQSVIQSLVGATMALDRELVGVCNIGFDIRCMQHEQLYSRLYMS</sequence>
<dbReference type="PIRSF" id="PIRSF009467">
    <property type="entry name" value="Ureas_acces_UreF"/>
    <property type="match status" value="1"/>
</dbReference>
<dbReference type="InterPro" id="IPR038277">
    <property type="entry name" value="UreF_sf"/>
</dbReference>
<dbReference type="RefSeq" id="WP_235021454.1">
    <property type="nucleotide sequence ID" value="NZ_FUWZ01000001.1"/>
</dbReference>
<dbReference type="Proteomes" id="UP000190367">
    <property type="component" value="Unassembled WGS sequence"/>
</dbReference>
<accession>A0A1T4LS57</accession>
<dbReference type="HAMAP" id="MF_01385">
    <property type="entry name" value="UreF"/>
    <property type="match status" value="1"/>
</dbReference>
<dbReference type="PANTHER" id="PTHR33620:SF1">
    <property type="entry name" value="UREASE ACCESSORY PROTEIN F"/>
    <property type="match status" value="1"/>
</dbReference>
<proteinExistence type="inferred from homology"/>